<protein>
    <recommendedName>
        <fullName evidence="1">Ribosomal RNA methyltransferase FtsJ domain-containing protein</fullName>
    </recommendedName>
</protein>
<keyword evidence="3" id="KW-1185">Reference proteome</keyword>
<dbReference type="OrthoDB" id="417125at2759"/>
<dbReference type="Gene3D" id="3.40.50.150">
    <property type="entry name" value="Vaccinia Virus protein VP39"/>
    <property type="match status" value="1"/>
</dbReference>
<evidence type="ECO:0000259" key="1">
    <source>
        <dbReference type="Pfam" id="PF01728"/>
    </source>
</evidence>
<dbReference type="GO" id="GO:0032259">
    <property type="term" value="P:methylation"/>
    <property type="evidence" value="ECO:0007669"/>
    <property type="project" value="InterPro"/>
</dbReference>
<gene>
    <name evidence="2" type="ORF">CC86DRAFT_427938</name>
</gene>
<dbReference type="GO" id="GO:0008168">
    <property type="term" value="F:methyltransferase activity"/>
    <property type="evidence" value="ECO:0007669"/>
    <property type="project" value="InterPro"/>
</dbReference>
<accession>A0A6A6ZKZ3</accession>
<dbReference type="InterPro" id="IPR002877">
    <property type="entry name" value="RNA_MeTrfase_FtsJ_dom"/>
</dbReference>
<dbReference type="Proteomes" id="UP000799424">
    <property type="component" value="Unassembled WGS sequence"/>
</dbReference>
<evidence type="ECO:0000313" key="2">
    <source>
        <dbReference type="EMBL" id="KAF2820907.1"/>
    </source>
</evidence>
<feature type="domain" description="Ribosomal RNA methyltransferase FtsJ" evidence="1">
    <location>
        <begin position="107"/>
        <end position="284"/>
    </location>
</feature>
<dbReference type="EMBL" id="MU006239">
    <property type="protein sequence ID" value="KAF2820907.1"/>
    <property type="molecule type" value="Genomic_DNA"/>
</dbReference>
<dbReference type="SUPFAM" id="SSF53335">
    <property type="entry name" value="S-adenosyl-L-methionine-dependent methyltransferases"/>
    <property type="match status" value="1"/>
</dbReference>
<dbReference type="Pfam" id="PF01728">
    <property type="entry name" value="FtsJ"/>
    <property type="match status" value="1"/>
</dbReference>
<evidence type="ECO:0000313" key="3">
    <source>
        <dbReference type="Proteomes" id="UP000799424"/>
    </source>
</evidence>
<name>A0A6A6ZKZ3_9PLEO</name>
<reference evidence="2" key="1">
    <citation type="journal article" date="2020" name="Stud. Mycol.">
        <title>101 Dothideomycetes genomes: a test case for predicting lifestyles and emergence of pathogens.</title>
        <authorList>
            <person name="Haridas S."/>
            <person name="Albert R."/>
            <person name="Binder M."/>
            <person name="Bloem J."/>
            <person name="Labutti K."/>
            <person name="Salamov A."/>
            <person name="Andreopoulos B."/>
            <person name="Baker S."/>
            <person name="Barry K."/>
            <person name="Bills G."/>
            <person name="Bluhm B."/>
            <person name="Cannon C."/>
            <person name="Castanera R."/>
            <person name="Culley D."/>
            <person name="Daum C."/>
            <person name="Ezra D."/>
            <person name="Gonzalez J."/>
            <person name="Henrissat B."/>
            <person name="Kuo A."/>
            <person name="Liang C."/>
            <person name="Lipzen A."/>
            <person name="Lutzoni F."/>
            <person name="Magnuson J."/>
            <person name="Mondo S."/>
            <person name="Nolan M."/>
            <person name="Ohm R."/>
            <person name="Pangilinan J."/>
            <person name="Park H.-J."/>
            <person name="Ramirez L."/>
            <person name="Alfaro M."/>
            <person name="Sun H."/>
            <person name="Tritt A."/>
            <person name="Yoshinaga Y."/>
            <person name="Zwiers L.-H."/>
            <person name="Turgeon B."/>
            <person name="Goodwin S."/>
            <person name="Spatafora J."/>
            <person name="Crous P."/>
            <person name="Grigoriev I."/>
        </authorList>
    </citation>
    <scope>NUCLEOTIDE SEQUENCE</scope>
    <source>
        <strain evidence="2">CBS 113818</strain>
    </source>
</reference>
<organism evidence="2 3">
    <name type="scientific">Ophiobolus disseminans</name>
    <dbReference type="NCBI Taxonomy" id="1469910"/>
    <lineage>
        <taxon>Eukaryota</taxon>
        <taxon>Fungi</taxon>
        <taxon>Dikarya</taxon>
        <taxon>Ascomycota</taxon>
        <taxon>Pezizomycotina</taxon>
        <taxon>Dothideomycetes</taxon>
        <taxon>Pleosporomycetidae</taxon>
        <taxon>Pleosporales</taxon>
        <taxon>Pleosporineae</taxon>
        <taxon>Phaeosphaeriaceae</taxon>
        <taxon>Ophiobolus</taxon>
    </lineage>
</organism>
<dbReference type="AlphaFoldDB" id="A0A6A6ZKZ3"/>
<proteinExistence type="predicted"/>
<sequence>MQQDPDLVDLDCKLSSAAVTPQTPQSIVQVYLLERSAVFKELADLRRKGWENPQGDDYFKKKRFRADHANLALKRIFFKMMCQIGGEMHRATSALTPATSQNGRPIILDLCMAPGGFAASVLQANSDALVCGISLPISQGGHDMLLPNWQSDTRVQVQFLDITMLAAEMDVTDIPVKHPDAANFLSDRPFHGERFDLVFCDGQVLRMHPRAEYREKCEAWRLLTSQLVLAMQRIKKDGKLVVLLHKLDAYHTILLLHTLSKFSSLQLFKPIKKHAVRSSFYVIAGHIQLESTYFQADVTTWKNEWRIATFGSEAEYEENKALSDSAVRDVLRDFGTKLVKLGEPIWEVQSAALRKAPFVG</sequence>
<dbReference type="InterPro" id="IPR029063">
    <property type="entry name" value="SAM-dependent_MTases_sf"/>
</dbReference>